<dbReference type="Gene3D" id="3.30.420.40">
    <property type="match status" value="1"/>
</dbReference>
<proteinExistence type="inferred from homology"/>
<evidence type="ECO:0000313" key="21">
    <source>
        <dbReference type="Proteomes" id="UP000700334"/>
    </source>
</evidence>
<dbReference type="EMBL" id="JAGFMF010011466">
    <property type="protein sequence ID" value="KAG8521542.1"/>
    <property type="molecule type" value="Genomic_DNA"/>
</dbReference>
<feature type="binding site" evidence="17">
    <location>
        <begin position="207"/>
        <end position="211"/>
    </location>
    <ligand>
        <name>ATP</name>
        <dbReference type="ChEBI" id="CHEBI:30616"/>
    </ligand>
</feature>
<feature type="non-terminal residue" evidence="20">
    <location>
        <position position="1"/>
    </location>
</feature>
<comment type="caution">
    <text evidence="20">The sequence shown here is derived from an EMBL/GenBank/DDBJ whole genome shotgun (WGS) entry which is preliminary data.</text>
</comment>
<dbReference type="GO" id="GO:0005524">
    <property type="term" value="F:ATP binding"/>
    <property type="evidence" value="ECO:0007669"/>
    <property type="project" value="UniProtKB-KW"/>
</dbReference>
<comment type="cofactor">
    <cofactor evidence="1">
        <name>Ca(2+)</name>
        <dbReference type="ChEBI" id="CHEBI:29108"/>
    </cofactor>
</comment>
<evidence type="ECO:0000256" key="19">
    <source>
        <dbReference type="SAM" id="Phobius"/>
    </source>
</evidence>
<evidence type="ECO:0000256" key="13">
    <source>
        <dbReference type="ARBA" id="ARBA00023136"/>
    </source>
</evidence>
<evidence type="ECO:0000256" key="17">
    <source>
        <dbReference type="PIRSR" id="PIRSR600407-2"/>
    </source>
</evidence>
<feature type="active site" description="Proton acceptor" evidence="16">
    <location>
        <position position="167"/>
    </location>
</feature>
<keyword evidence="7 17" id="KW-0547">Nucleotide-binding</keyword>
<dbReference type="GO" id="GO:0004050">
    <property type="term" value="F:apyrase activity"/>
    <property type="evidence" value="ECO:0007669"/>
    <property type="project" value="UniProtKB-EC"/>
</dbReference>
<evidence type="ECO:0000256" key="4">
    <source>
        <dbReference type="ARBA" id="ARBA00009283"/>
    </source>
</evidence>
<evidence type="ECO:0000256" key="10">
    <source>
        <dbReference type="ARBA" id="ARBA00022840"/>
    </source>
</evidence>
<comment type="similarity">
    <text evidence="4 18">Belongs to the GDA1/CD39 NTPase family.</text>
</comment>
<keyword evidence="15" id="KW-0325">Glycoprotein</keyword>
<dbReference type="OrthoDB" id="6372431at2759"/>
<dbReference type="PANTHER" id="PTHR11782:SF38">
    <property type="entry name" value="ECTONUCLEOSIDE TRIPHOSPHATE DIPHOSPHOHYDROLASE 3"/>
    <property type="match status" value="1"/>
</dbReference>
<dbReference type="FunFam" id="3.30.420.40:FF:000068">
    <property type="entry name" value="Ectonucleoside triphosphate diphosphohydrolase 1"/>
    <property type="match status" value="1"/>
</dbReference>
<keyword evidence="13 19" id="KW-0472">Membrane</keyword>
<dbReference type="GO" id="GO:0005886">
    <property type="term" value="C:plasma membrane"/>
    <property type="evidence" value="ECO:0007669"/>
    <property type="project" value="TreeGrafter"/>
</dbReference>
<evidence type="ECO:0000256" key="2">
    <source>
        <dbReference type="ARBA" id="ARBA00001946"/>
    </source>
</evidence>
<evidence type="ECO:0000256" key="12">
    <source>
        <dbReference type="ARBA" id="ARBA00022989"/>
    </source>
</evidence>
<dbReference type="Pfam" id="PF01150">
    <property type="entry name" value="GDA1_CD39"/>
    <property type="match status" value="1"/>
</dbReference>
<evidence type="ECO:0000256" key="14">
    <source>
        <dbReference type="ARBA" id="ARBA00023157"/>
    </source>
</evidence>
<evidence type="ECO:0000256" key="9">
    <source>
        <dbReference type="ARBA" id="ARBA00022837"/>
    </source>
</evidence>
<evidence type="ECO:0000313" key="20">
    <source>
        <dbReference type="EMBL" id="KAG8521542.1"/>
    </source>
</evidence>
<protein>
    <recommendedName>
        <fullName evidence="5">apyrase</fullName>
        <ecNumber evidence="5">3.6.1.5</ecNumber>
    </recommendedName>
</protein>
<keyword evidence="9" id="KW-0106">Calcium</keyword>
<dbReference type="PROSITE" id="PS01238">
    <property type="entry name" value="GDA1_CD39_NTPASE"/>
    <property type="match status" value="1"/>
</dbReference>
<evidence type="ECO:0000256" key="3">
    <source>
        <dbReference type="ARBA" id="ARBA00004141"/>
    </source>
</evidence>
<gene>
    <name evidence="20" type="ORF">J0S82_005713</name>
</gene>
<dbReference type="PANTHER" id="PTHR11782">
    <property type="entry name" value="ADENOSINE/GUANOSINE DIPHOSPHATASE"/>
    <property type="match status" value="1"/>
</dbReference>
<evidence type="ECO:0000256" key="8">
    <source>
        <dbReference type="ARBA" id="ARBA00022801"/>
    </source>
</evidence>
<evidence type="ECO:0000256" key="15">
    <source>
        <dbReference type="ARBA" id="ARBA00023180"/>
    </source>
</evidence>
<dbReference type="InterPro" id="IPR000407">
    <property type="entry name" value="GDA1_CD39_NTPase"/>
</dbReference>
<reference evidence="20" key="1">
    <citation type="journal article" date="2021" name="Evol. Appl.">
        <title>The genome of the Pyrenean desman and the effects of bottlenecks and inbreeding on the genomic landscape of an endangered species.</title>
        <authorList>
            <person name="Escoda L."/>
            <person name="Castresana J."/>
        </authorList>
    </citation>
    <scope>NUCLEOTIDE SEQUENCE</scope>
    <source>
        <strain evidence="20">IBE-C5619</strain>
    </source>
</reference>
<comment type="cofactor">
    <cofactor evidence="2">
        <name>Mg(2+)</name>
        <dbReference type="ChEBI" id="CHEBI:18420"/>
    </cofactor>
</comment>
<dbReference type="GO" id="GO:0017111">
    <property type="term" value="F:ribonucleoside triphosphate phosphatase activity"/>
    <property type="evidence" value="ECO:0007669"/>
    <property type="project" value="UniProtKB-ARBA"/>
</dbReference>
<evidence type="ECO:0000256" key="7">
    <source>
        <dbReference type="ARBA" id="ARBA00022741"/>
    </source>
</evidence>
<evidence type="ECO:0000256" key="11">
    <source>
        <dbReference type="ARBA" id="ARBA00022842"/>
    </source>
</evidence>
<dbReference type="AlphaFoldDB" id="A0A8J6DTP9"/>
<evidence type="ECO:0000256" key="5">
    <source>
        <dbReference type="ARBA" id="ARBA00012148"/>
    </source>
</evidence>
<keyword evidence="14" id="KW-1015">Disulfide bond</keyword>
<keyword evidence="21" id="KW-1185">Reference proteome</keyword>
<evidence type="ECO:0000256" key="1">
    <source>
        <dbReference type="ARBA" id="ARBA00001913"/>
    </source>
</evidence>
<evidence type="ECO:0000256" key="18">
    <source>
        <dbReference type="RuleBase" id="RU003833"/>
    </source>
</evidence>
<feature type="transmembrane region" description="Helical" evidence="19">
    <location>
        <begin position="7"/>
        <end position="31"/>
    </location>
</feature>
<dbReference type="FunFam" id="3.30.420.150:FF:000002">
    <property type="entry name" value="Ectonucleoside triphosphate diphosphohydrolase 1"/>
    <property type="match status" value="1"/>
</dbReference>
<evidence type="ECO:0000256" key="6">
    <source>
        <dbReference type="ARBA" id="ARBA00022692"/>
    </source>
</evidence>
<keyword evidence="12 19" id="KW-1133">Transmembrane helix</keyword>
<keyword evidence="6 19" id="KW-0812">Transmembrane</keyword>
<evidence type="ECO:0000256" key="16">
    <source>
        <dbReference type="PIRSR" id="PIRSR600407-1"/>
    </source>
</evidence>
<accession>A0A8J6DTP9</accession>
<dbReference type="Gene3D" id="3.30.420.150">
    <property type="entry name" value="Exopolyphosphatase. Domain 2"/>
    <property type="match status" value="1"/>
</dbReference>
<name>A0A8J6DTP9_GALPY</name>
<keyword evidence="8 18" id="KW-0378">Hydrolase</keyword>
<sequence length="513" mass="57755">RNTIRIPALITAVVLGVSVVVLVILAFVQAFHKVVVSPEPKHGIVLDAGSTRTTFYVYQWPAEKENNTGVVSETFRCEVKGPGIATYSQYPEHIPKAFAECTEKVQGHIPAHFHNSTQLYLGATAGMRLLRLQNETASNKILATIENYFKSQSFDFRSAQIISGEDEGLYGWITVNYLMGNFLEKNLWNMWVHPNGVETTGALDLGGASTQISYVPEEQMPPNTSDSIQVSLYGYKYTLYTHSFQCYGRMEAERRLHAKLFQESPNKENVINPCYPRSYRPRFTLREIFDSACTVDMRPSNYNPEDGVFLEGTGDPIQCRNKVASLFDFKACDGKENCSFNGVYQPKLKGSFGAFSGFYYTANTFNLSGNFSLNTFNSSTWDFCSKEWSQLPGLLPHFDEIYARSQCFSAFFVYHLLINGYKFTEDTWTKIHFIKEVANSSIAWSLGYMLALTNQIPATSPLIGMALPRHVFVGVIVFFATMAFMCLLFLVYLYVSAKKLSSQVTFNNSTNSA</sequence>
<comment type="subcellular location">
    <subcellularLocation>
        <location evidence="3">Membrane</location>
        <topology evidence="3">Multi-pass membrane protein</topology>
    </subcellularLocation>
</comment>
<dbReference type="GO" id="GO:0009134">
    <property type="term" value="P:nucleoside diphosphate catabolic process"/>
    <property type="evidence" value="ECO:0007669"/>
    <property type="project" value="TreeGrafter"/>
</dbReference>
<dbReference type="GO" id="GO:0045134">
    <property type="term" value="F:UDP phosphatase activity"/>
    <property type="evidence" value="ECO:0007669"/>
    <property type="project" value="TreeGrafter"/>
</dbReference>
<dbReference type="Proteomes" id="UP000700334">
    <property type="component" value="Unassembled WGS sequence"/>
</dbReference>
<organism evidence="20 21">
    <name type="scientific">Galemys pyrenaicus</name>
    <name type="common">Iberian desman</name>
    <name type="synonym">Pyrenean desman</name>
    <dbReference type="NCBI Taxonomy" id="202257"/>
    <lineage>
        <taxon>Eukaryota</taxon>
        <taxon>Metazoa</taxon>
        <taxon>Chordata</taxon>
        <taxon>Craniata</taxon>
        <taxon>Vertebrata</taxon>
        <taxon>Euteleostomi</taxon>
        <taxon>Mammalia</taxon>
        <taxon>Eutheria</taxon>
        <taxon>Laurasiatheria</taxon>
        <taxon>Eulipotyphla</taxon>
        <taxon>Talpidae</taxon>
        <taxon>Galemys</taxon>
    </lineage>
</organism>
<dbReference type="GO" id="GO:0004382">
    <property type="term" value="F:GDP phosphatase activity"/>
    <property type="evidence" value="ECO:0007669"/>
    <property type="project" value="TreeGrafter"/>
</dbReference>
<keyword evidence="10 17" id="KW-0067">ATP-binding</keyword>
<keyword evidence="11" id="KW-0460">Magnesium</keyword>
<dbReference type="EC" id="3.6.1.5" evidence="5"/>
<feature type="transmembrane region" description="Helical" evidence="19">
    <location>
        <begin position="471"/>
        <end position="495"/>
    </location>
</feature>